<evidence type="ECO:0000313" key="3">
    <source>
        <dbReference type="EMBL" id="MDF4024732.1"/>
    </source>
</evidence>
<gene>
    <name evidence="3" type="ORF">P3W24_07140</name>
</gene>
<keyword evidence="2" id="KW-1133">Transmembrane helix</keyword>
<reference evidence="3 4" key="1">
    <citation type="journal article" date="2024" name="Curr. Microbiol.">
        <title>Luteibacter sahnii sp. nov., A Novel Yellow-Colored Xanthomonadin Pigment Producing Probiotic Bacterium from Healthy Rice Seed Microbiome.</title>
        <authorList>
            <person name="Jaiswal G."/>
            <person name="Rana R."/>
            <person name="Nayak P.K."/>
            <person name="Chouhan R."/>
            <person name="Gandhi S.G."/>
            <person name="Patel H.K."/>
            <person name="Patil P.B."/>
        </authorList>
    </citation>
    <scope>NUCLEOTIDE SEQUENCE [LARGE SCALE GENOMIC DNA]</scope>
    <source>
        <strain evidence="3 4">PPL201</strain>
    </source>
</reference>
<accession>A0ABT6BBU7</accession>
<keyword evidence="4" id="KW-1185">Reference proteome</keyword>
<dbReference type="EMBL" id="JARJJS010000002">
    <property type="protein sequence ID" value="MDF4024732.1"/>
    <property type="molecule type" value="Genomic_DNA"/>
</dbReference>
<comment type="caution">
    <text evidence="3">The sequence shown here is derived from an EMBL/GenBank/DDBJ whole genome shotgun (WGS) entry which is preliminary data.</text>
</comment>
<evidence type="ECO:0000256" key="2">
    <source>
        <dbReference type="SAM" id="Phobius"/>
    </source>
</evidence>
<organism evidence="3 4">
    <name type="scientific">Luteibacter sahnii</name>
    <dbReference type="NCBI Taxonomy" id="3021977"/>
    <lineage>
        <taxon>Bacteria</taxon>
        <taxon>Pseudomonadati</taxon>
        <taxon>Pseudomonadota</taxon>
        <taxon>Gammaproteobacteria</taxon>
        <taxon>Lysobacterales</taxon>
        <taxon>Rhodanobacteraceae</taxon>
        <taxon>Luteibacter</taxon>
    </lineage>
</organism>
<feature type="coiled-coil region" evidence="1">
    <location>
        <begin position="53"/>
        <end position="80"/>
    </location>
</feature>
<evidence type="ECO:0000256" key="1">
    <source>
        <dbReference type="SAM" id="Coils"/>
    </source>
</evidence>
<feature type="transmembrane region" description="Helical" evidence="2">
    <location>
        <begin position="21"/>
        <end position="43"/>
    </location>
</feature>
<keyword evidence="2" id="KW-0812">Transmembrane</keyword>
<keyword evidence="2" id="KW-0472">Membrane</keyword>
<name>A0ABT6BBU7_9GAMM</name>
<sequence>MSFPAPPTKAVSLRRRTRYSPALFVVMLYGMVAMPAQGFFAVVTNPTALFQSATQFAEQLAQWQETIEHYQKTLQHYADQAQFWTTQINKLRQLRFATFAARHTFSRIPEDFGVDVECPGAASGGGFGNVLNSALSTLTPNIDGDVLAQQRDLCVQIVRAKNAKYNYTVDYLDFVKEKTDEILRVQNNLVTKIGTSLGNTQGVTQQLTEFGKTLDVARSSWESNMQQTDIHINMLMTMQGSLSRRALQGSPSPLGSLVNTVALKAALKR</sequence>
<evidence type="ECO:0000313" key="4">
    <source>
        <dbReference type="Proteomes" id="UP001528850"/>
    </source>
</evidence>
<keyword evidence="1" id="KW-0175">Coiled coil</keyword>
<protein>
    <recommendedName>
        <fullName evidence="5">P-type conjugative transfer protein TrbJ</fullName>
    </recommendedName>
</protein>
<evidence type="ECO:0008006" key="5">
    <source>
        <dbReference type="Google" id="ProtNLM"/>
    </source>
</evidence>
<dbReference type="Proteomes" id="UP001528850">
    <property type="component" value="Unassembled WGS sequence"/>
</dbReference>
<proteinExistence type="predicted"/>